<evidence type="ECO:0008006" key="4">
    <source>
        <dbReference type="Google" id="ProtNLM"/>
    </source>
</evidence>
<dbReference type="KEGG" id="apac:S7S_01450"/>
<dbReference type="InterPro" id="IPR021268">
    <property type="entry name" value="DUF2845"/>
</dbReference>
<evidence type="ECO:0000313" key="3">
    <source>
        <dbReference type="Proteomes" id="UP000006764"/>
    </source>
</evidence>
<protein>
    <recommendedName>
        <fullName evidence="4">DUF2845 domain-containing protein</fullName>
    </recommendedName>
</protein>
<gene>
    <name evidence="2" type="ORF">S7S_01450</name>
</gene>
<dbReference type="OrthoDB" id="8906462at2"/>
<dbReference type="Pfam" id="PF11006">
    <property type="entry name" value="DUF2845"/>
    <property type="match status" value="2"/>
</dbReference>
<reference evidence="2 3" key="1">
    <citation type="journal article" date="2012" name="J. Bacteriol.">
        <title>Genome sequence of an alkane-degrading bacterium, Alcanivorax pacificus type strain W11-5, isolated from deep sea sediment.</title>
        <authorList>
            <person name="Lai Q."/>
            <person name="Shao Z."/>
        </authorList>
    </citation>
    <scope>NUCLEOTIDE SEQUENCE [LARGE SCALE GENOMIC DNA]</scope>
    <source>
        <strain evidence="2 3">W11-5</strain>
    </source>
</reference>
<sequence>MRLLLFLLTCTLLGALALPARADLRCDRGIVRQGDRMAEVSLACGEPDVKVVLHSVLTAQAGFVPVEEEWQYNFGTQQFMRFLRFQNGRLSQVVTGPRGFSRRANPRCSPNDLGTGMSQLELLARCGEPDSVDTLITSAPVPRLAAGAPYPLGVPAEEWLYRFNSQQFMRFVMLVNGRVVAVESSRFRD</sequence>
<accession>A0A0B4XFA3</accession>
<evidence type="ECO:0000313" key="2">
    <source>
        <dbReference type="EMBL" id="AJD46714.1"/>
    </source>
</evidence>
<dbReference type="STRING" id="391936.S7S_01450"/>
<dbReference type="EMBL" id="CP004387">
    <property type="protein sequence ID" value="AJD46714.1"/>
    <property type="molecule type" value="Genomic_DNA"/>
</dbReference>
<feature type="signal peptide" evidence="1">
    <location>
        <begin position="1"/>
        <end position="22"/>
    </location>
</feature>
<dbReference type="Proteomes" id="UP000006764">
    <property type="component" value="Chromosome"/>
</dbReference>
<dbReference type="AlphaFoldDB" id="A0A0B4XFA3"/>
<organism evidence="2 3">
    <name type="scientific">Isoalcanivorax pacificus W11-5</name>
    <dbReference type="NCBI Taxonomy" id="391936"/>
    <lineage>
        <taxon>Bacteria</taxon>
        <taxon>Pseudomonadati</taxon>
        <taxon>Pseudomonadota</taxon>
        <taxon>Gammaproteobacteria</taxon>
        <taxon>Oceanospirillales</taxon>
        <taxon>Alcanivoracaceae</taxon>
        <taxon>Isoalcanivorax</taxon>
    </lineage>
</organism>
<keyword evidence="1" id="KW-0732">Signal</keyword>
<dbReference type="RefSeq" id="WP_008736279.1">
    <property type="nucleotide sequence ID" value="NZ_CP004387.1"/>
</dbReference>
<name>A0A0B4XFA3_9GAMM</name>
<evidence type="ECO:0000256" key="1">
    <source>
        <dbReference type="SAM" id="SignalP"/>
    </source>
</evidence>
<proteinExistence type="predicted"/>
<dbReference type="HOGENOM" id="CLU_123183_0_0_6"/>
<feature type="chain" id="PRO_5002111851" description="DUF2845 domain-containing protein" evidence="1">
    <location>
        <begin position="23"/>
        <end position="189"/>
    </location>
</feature>
<keyword evidence="3" id="KW-1185">Reference proteome</keyword>